<dbReference type="NCBIfam" id="NF009488">
    <property type="entry name" value="PRK12850.1"/>
    <property type="match status" value="1"/>
</dbReference>
<evidence type="ECO:0000256" key="6">
    <source>
        <dbReference type="HAMAP-Rule" id="MF_00600"/>
    </source>
</evidence>
<dbReference type="HAMAP" id="MF_00600">
    <property type="entry name" value="CH60"/>
    <property type="match status" value="1"/>
</dbReference>
<dbReference type="PATRIC" id="fig|1703780.3.peg.356"/>
<evidence type="ECO:0000313" key="10">
    <source>
        <dbReference type="Proteomes" id="UP000051096"/>
    </source>
</evidence>
<dbReference type="Gene3D" id="3.50.7.10">
    <property type="entry name" value="GroEL"/>
    <property type="match status" value="1"/>
</dbReference>
<evidence type="ECO:0000256" key="5">
    <source>
        <dbReference type="ARBA" id="ARBA00023235"/>
    </source>
</evidence>
<dbReference type="PANTHER" id="PTHR45633">
    <property type="entry name" value="60 KDA HEAT SHOCK PROTEIN, MITOCHONDRIAL"/>
    <property type="match status" value="1"/>
</dbReference>
<dbReference type="GO" id="GO:0005737">
    <property type="term" value="C:cytoplasm"/>
    <property type="evidence" value="ECO:0007669"/>
    <property type="project" value="UniProtKB-SubCell"/>
</dbReference>
<organism evidence="9 10">
    <name type="scientific">candidate division WOR_3 bacterium SM23_60</name>
    <dbReference type="NCBI Taxonomy" id="1703780"/>
    <lineage>
        <taxon>Bacteria</taxon>
        <taxon>Bacteria division WOR-3</taxon>
    </lineage>
</organism>
<dbReference type="FunFam" id="3.50.7.10:FF:000001">
    <property type="entry name" value="60 kDa chaperonin"/>
    <property type="match status" value="1"/>
</dbReference>
<keyword evidence="6" id="KW-0963">Cytoplasm</keyword>
<comment type="subcellular location">
    <subcellularLocation>
        <location evidence="6">Cytoplasm</location>
    </subcellularLocation>
</comment>
<comment type="caution">
    <text evidence="9">The sequence shown here is derived from an EMBL/GenBank/DDBJ whole genome shotgun (WGS) entry which is preliminary data.</text>
</comment>
<evidence type="ECO:0000256" key="4">
    <source>
        <dbReference type="ARBA" id="ARBA00023186"/>
    </source>
</evidence>
<dbReference type="InterPro" id="IPR027413">
    <property type="entry name" value="GROEL-like_equatorial_sf"/>
</dbReference>
<dbReference type="NCBIfam" id="NF000592">
    <property type="entry name" value="PRK00013.1"/>
    <property type="match status" value="1"/>
</dbReference>
<evidence type="ECO:0000313" key="9">
    <source>
        <dbReference type="EMBL" id="KPK73541.1"/>
    </source>
</evidence>
<comment type="similarity">
    <text evidence="1 6 7">Belongs to the chaperonin (HSP60) family.</text>
</comment>
<protein>
    <recommendedName>
        <fullName evidence="6">Chaperonin GroEL</fullName>
        <ecNumber evidence="6">5.6.1.7</ecNumber>
    </recommendedName>
    <alternativeName>
        <fullName evidence="6">60 kDa chaperonin</fullName>
    </alternativeName>
    <alternativeName>
        <fullName evidence="6">Chaperonin-60</fullName>
        <shortName evidence="6">Cpn60</shortName>
    </alternativeName>
</protein>
<evidence type="ECO:0000256" key="7">
    <source>
        <dbReference type="RuleBase" id="RU000418"/>
    </source>
</evidence>
<keyword evidence="5 6" id="KW-0413">Isomerase</keyword>
<comment type="subunit">
    <text evidence="6 8">Forms a cylinder of 14 subunits composed of two heptameric rings stacked back-to-back. Interacts with the co-chaperonin GroES.</text>
</comment>
<dbReference type="SUPFAM" id="SSF54849">
    <property type="entry name" value="GroEL-intermediate domain like"/>
    <property type="match status" value="1"/>
</dbReference>
<keyword evidence="3 6" id="KW-0067">ATP-binding</keyword>
<dbReference type="NCBIfam" id="NF009489">
    <property type="entry name" value="PRK12851.1"/>
    <property type="match status" value="1"/>
</dbReference>
<dbReference type="InterPro" id="IPR027410">
    <property type="entry name" value="TCP-1-like_intermed_sf"/>
</dbReference>
<keyword evidence="4 6" id="KW-0143">Chaperone</keyword>
<dbReference type="EC" id="5.6.1.7" evidence="6"/>
<feature type="binding site" evidence="6">
    <location>
        <position position="415"/>
    </location>
    <ligand>
        <name>ATP</name>
        <dbReference type="ChEBI" id="CHEBI:30616"/>
    </ligand>
</feature>
<dbReference type="NCBIfam" id="TIGR02348">
    <property type="entry name" value="GroEL"/>
    <property type="match status" value="1"/>
</dbReference>
<gene>
    <name evidence="6 9" type="primary">groEL</name>
    <name evidence="6" type="synonym">groL</name>
    <name evidence="9" type="ORF">AMJ87_01440</name>
</gene>
<dbReference type="GO" id="GO:0016853">
    <property type="term" value="F:isomerase activity"/>
    <property type="evidence" value="ECO:0007669"/>
    <property type="project" value="UniProtKB-KW"/>
</dbReference>
<dbReference type="PRINTS" id="PR00298">
    <property type="entry name" value="CHAPERONIN60"/>
</dbReference>
<dbReference type="GO" id="GO:0005524">
    <property type="term" value="F:ATP binding"/>
    <property type="evidence" value="ECO:0007669"/>
    <property type="project" value="UniProtKB-UniRule"/>
</dbReference>
<dbReference type="Pfam" id="PF00118">
    <property type="entry name" value="Cpn60_TCP1"/>
    <property type="match status" value="1"/>
</dbReference>
<accession>A0A0S8GKG9</accession>
<dbReference type="Gene3D" id="3.30.260.10">
    <property type="entry name" value="TCP-1-like chaperonin intermediate domain"/>
    <property type="match status" value="1"/>
</dbReference>
<feature type="binding site" evidence="6">
    <location>
        <begin position="30"/>
        <end position="33"/>
    </location>
    <ligand>
        <name>ATP</name>
        <dbReference type="ChEBI" id="CHEBI:30616"/>
    </ligand>
</feature>
<evidence type="ECO:0000256" key="8">
    <source>
        <dbReference type="RuleBase" id="RU000419"/>
    </source>
</evidence>
<comment type="function">
    <text evidence="6 8">Together with its co-chaperonin GroES, plays an essential role in assisting protein folding. The GroEL-GroES system forms a nano-cage that allows encapsulation of the non-native substrate proteins and provides a physical environment optimized to promote and accelerate protein folding.</text>
</comment>
<dbReference type="GO" id="GO:0140662">
    <property type="term" value="F:ATP-dependent protein folding chaperone"/>
    <property type="evidence" value="ECO:0007669"/>
    <property type="project" value="InterPro"/>
</dbReference>
<dbReference type="AlphaFoldDB" id="A0A0S8GKG9"/>
<dbReference type="InterPro" id="IPR001844">
    <property type="entry name" value="Cpn60/GroEL"/>
</dbReference>
<evidence type="ECO:0000256" key="2">
    <source>
        <dbReference type="ARBA" id="ARBA00022741"/>
    </source>
</evidence>
<keyword evidence="2 6" id="KW-0547">Nucleotide-binding</keyword>
<dbReference type="SUPFAM" id="SSF48592">
    <property type="entry name" value="GroEL equatorial domain-like"/>
    <property type="match status" value="1"/>
</dbReference>
<comment type="caution">
    <text evidence="6">Lacks conserved residue(s) required for the propagation of feature annotation.</text>
</comment>
<sequence length="541" mass="57944">MAAKEIKFNEDARRAILKGVQILSDAVKVTLGPKGRNVVLEKKFGAPTITKDGVTVAKEIDLEDKFENMGAQMVKEVASKTSDVAGDGTTTATILAEAIYREGLKTVTAGANAMEVKKGIDKAVVTVVEGLKKLSTQVKGRTEIAQVAAISANNDEAIGNLIADAMEKVGKDGVITVEEAKGMETTLDVVEGMQFDRGYLSPYFITNPDRMECVLEEANILLYEKKISAMKDLLPLLEKIAQKGKPLLIICEEVEGEALATLVVNKIRGTLQVAAVKAPGYGDRRRAMLEDIAVLTGGKLISEDIGLKLENVQLADLGKAKRITIDKENTTIVEGAGKKPDIQARIGRIKTEIDETTSDYDKEKLQERLAKLAGGVAVLNVGAATEVEMKERKARVEDALHATRAAVEEGIVPGGGVAIIRTLSDLEKMKLEGDQQIGVNIVKRALEEPTRQLAENAGHEGSVVVGQVKEKETKVGFNVMNEKYEDMTAAGIIDPTKVTRTALQNAASIASLLVTTEAVVVEKAEEEKAPPMPPGGGYGGY</sequence>
<dbReference type="SUPFAM" id="SSF52029">
    <property type="entry name" value="GroEL apical domain-like"/>
    <property type="match status" value="1"/>
</dbReference>
<dbReference type="NCBIfam" id="NF009487">
    <property type="entry name" value="PRK12849.1"/>
    <property type="match status" value="1"/>
</dbReference>
<proteinExistence type="inferred from homology"/>
<dbReference type="InterPro" id="IPR002423">
    <property type="entry name" value="Cpn60/GroEL/TCP-1"/>
</dbReference>
<dbReference type="InterPro" id="IPR027409">
    <property type="entry name" value="GroEL-like_apical_dom_sf"/>
</dbReference>
<dbReference type="CDD" id="cd03344">
    <property type="entry name" value="GroEL"/>
    <property type="match status" value="1"/>
</dbReference>
<dbReference type="PROSITE" id="PS00296">
    <property type="entry name" value="CHAPERONINS_CPN60"/>
    <property type="match status" value="1"/>
</dbReference>
<evidence type="ECO:0000256" key="3">
    <source>
        <dbReference type="ARBA" id="ARBA00022840"/>
    </source>
</evidence>
<dbReference type="GO" id="GO:0051082">
    <property type="term" value="F:unfolded protein binding"/>
    <property type="evidence" value="ECO:0007669"/>
    <property type="project" value="UniProtKB-UniRule"/>
</dbReference>
<reference evidence="9 10" key="1">
    <citation type="journal article" date="2015" name="Microbiome">
        <title>Genomic resolution of linkages in carbon, nitrogen, and sulfur cycling among widespread estuary sediment bacteria.</title>
        <authorList>
            <person name="Baker B.J."/>
            <person name="Lazar C.S."/>
            <person name="Teske A.P."/>
            <person name="Dick G.J."/>
        </authorList>
    </citation>
    <scope>NUCLEOTIDE SEQUENCE [LARGE SCALE GENOMIC DNA]</scope>
    <source>
        <strain evidence="9">SM23_60</strain>
    </source>
</reference>
<dbReference type="FunFam" id="1.10.560.10:FF:000001">
    <property type="entry name" value="60 kDa chaperonin"/>
    <property type="match status" value="1"/>
</dbReference>
<dbReference type="Proteomes" id="UP000051096">
    <property type="component" value="Unassembled WGS sequence"/>
</dbReference>
<dbReference type="InterPro" id="IPR018370">
    <property type="entry name" value="Chaperonin_Cpn60_CS"/>
</dbReference>
<feature type="binding site" evidence="6">
    <location>
        <position position="51"/>
    </location>
    <ligand>
        <name>ATP</name>
        <dbReference type="ChEBI" id="CHEBI:30616"/>
    </ligand>
</feature>
<feature type="binding site" evidence="6">
    <location>
        <position position="494"/>
    </location>
    <ligand>
        <name>ATP</name>
        <dbReference type="ChEBI" id="CHEBI:30616"/>
    </ligand>
</feature>
<evidence type="ECO:0000256" key="1">
    <source>
        <dbReference type="ARBA" id="ARBA00006607"/>
    </source>
</evidence>
<name>A0A0S8GKG9_UNCW3</name>
<dbReference type="GO" id="GO:0042026">
    <property type="term" value="P:protein refolding"/>
    <property type="evidence" value="ECO:0007669"/>
    <property type="project" value="UniProtKB-UniRule"/>
</dbReference>
<dbReference type="Gene3D" id="1.10.560.10">
    <property type="entry name" value="GroEL-like equatorial domain"/>
    <property type="match status" value="1"/>
</dbReference>
<feature type="binding site" evidence="6">
    <location>
        <begin position="87"/>
        <end position="91"/>
    </location>
    <ligand>
        <name>ATP</name>
        <dbReference type="ChEBI" id="CHEBI:30616"/>
    </ligand>
</feature>
<dbReference type="EMBL" id="LJUO01000007">
    <property type="protein sequence ID" value="KPK73541.1"/>
    <property type="molecule type" value="Genomic_DNA"/>
</dbReference>